<dbReference type="Proteomes" id="UP001060215">
    <property type="component" value="Chromosome 11"/>
</dbReference>
<evidence type="ECO:0000313" key="2">
    <source>
        <dbReference type="Proteomes" id="UP001060215"/>
    </source>
</evidence>
<evidence type="ECO:0000313" key="1">
    <source>
        <dbReference type="EMBL" id="KAI7982986.1"/>
    </source>
</evidence>
<dbReference type="EMBL" id="CM045768">
    <property type="protein sequence ID" value="KAI7982986.1"/>
    <property type="molecule type" value="Genomic_DNA"/>
</dbReference>
<keyword evidence="1" id="KW-0378">Hydrolase</keyword>
<keyword evidence="1" id="KW-0645">Protease</keyword>
<comment type="caution">
    <text evidence="1">The sequence shown here is derived from an EMBL/GenBank/DDBJ whole genome shotgun (WGS) entry which is preliminary data.</text>
</comment>
<organism evidence="1 2">
    <name type="scientific">Camellia lanceoleosa</name>
    <dbReference type="NCBI Taxonomy" id="1840588"/>
    <lineage>
        <taxon>Eukaryota</taxon>
        <taxon>Viridiplantae</taxon>
        <taxon>Streptophyta</taxon>
        <taxon>Embryophyta</taxon>
        <taxon>Tracheophyta</taxon>
        <taxon>Spermatophyta</taxon>
        <taxon>Magnoliopsida</taxon>
        <taxon>eudicotyledons</taxon>
        <taxon>Gunneridae</taxon>
        <taxon>Pentapetalae</taxon>
        <taxon>asterids</taxon>
        <taxon>Ericales</taxon>
        <taxon>Theaceae</taxon>
        <taxon>Camellia</taxon>
    </lineage>
</organism>
<protein>
    <submittedName>
        <fullName evidence="1">NEDD8-specific protease 1</fullName>
    </submittedName>
</protein>
<gene>
    <name evidence="1" type="ORF">LOK49_LG15G01551</name>
</gene>
<keyword evidence="2" id="KW-1185">Reference proteome</keyword>
<sequence>MHGNALMHKGAAISGSTLVIPGFNSNRKKLPNSFLRSVWMLRNCRKKEQKLATSNCPDIESLKDLIEPLNLSSKKLEIFPVNNNDDVTEAEALQSYCWIYGDLRYVECSKTPQQVNGYNCGLYGAAIAKAICSWYESKSETNDDDGLWVSTMNEQVNPSVVDEMHSNFGASKKLNGHEVKILNCFGVCSRFRNCIHIDTYKMRKSAADEKILSYNDVVLRRSDLDILSGPYFLNDRIIEFCFSYLPSCYPSKEILLVSPSIAFWIANCPDIESLKDFVEPLNLSSKKLIELIIPNCYMASACKYVEYSKTPQQVNGYDCGLYIAAIAKAIRRRYERKSEPKDEDGLWFSTMNEQVNPSVVAEMCNEILGLVKSLMAMK</sequence>
<proteinExistence type="predicted"/>
<accession>A0ACC0F6D5</accession>
<name>A0ACC0F6D5_9ERIC</name>
<reference evidence="1 2" key="1">
    <citation type="journal article" date="2022" name="Plant J.">
        <title>Chromosome-level genome of Camellia lanceoleosa provides a valuable resource for understanding genome evolution and self-incompatibility.</title>
        <authorList>
            <person name="Gong W."/>
            <person name="Xiao S."/>
            <person name="Wang L."/>
            <person name="Liao Z."/>
            <person name="Chang Y."/>
            <person name="Mo W."/>
            <person name="Hu G."/>
            <person name="Li W."/>
            <person name="Zhao G."/>
            <person name="Zhu H."/>
            <person name="Hu X."/>
            <person name="Ji K."/>
            <person name="Xiang X."/>
            <person name="Song Q."/>
            <person name="Yuan D."/>
            <person name="Jin S."/>
            <person name="Zhang L."/>
        </authorList>
    </citation>
    <scope>NUCLEOTIDE SEQUENCE [LARGE SCALE GENOMIC DNA]</scope>
    <source>
        <strain evidence="1">SQ_2022a</strain>
    </source>
</reference>